<dbReference type="InterPro" id="IPR036396">
    <property type="entry name" value="Cyt_P450_sf"/>
</dbReference>
<dbReference type="GO" id="GO:0016705">
    <property type="term" value="F:oxidoreductase activity, acting on paired donors, with incorporation or reduction of molecular oxygen"/>
    <property type="evidence" value="ECO:0007669"/>
    <property type="project" value="InterPro"/>
</dbReference>
<dbReference type="InterPro" id="IPR002401">
    <property type="entry name" value="Cyt_P450_E_grp-I"/>
</dbReference>
<keyword evidence="2 5" id="KW-0479">Metal-binding</keyword>
<gene>
    <name evidence="7" type="ORF">TEA_022828</name>
</gene>
<dbReference type="CDD" id="cd11073">
    <property type="entry name" value="CYP76-like"/>
    <property type="match status" value="1"/>
</dbReference>
<evidence type="ECO:0000313" key="7">
    <source>
        <dbReference type="EMBL" id="THG16643.1"/>
    </source>
</evidence>
<dbReference type="GO" id="GO:0005506">
    <property type="term" value="F:iron ion binding"/>
    <property type="evidence" value="ECO:0007669"/>
    <property type="project" value="InterPro"/>
</dbReference>
<evidence type="ECO:0000256" key="5">
    <source>
        <dbReference type="PIRSR" id="PIRSR602401-1"/>
    </source>
</evidence>
<name>A0A4S4EJC0_CAMSN</name>
<comment type="caution">
    <text evidence="7">The sequence shown here is derived from an EMBL/GenBank/DDBJ whole genome shotgun (WGS) entry which is preliminary data.</text>
</comment>
<proteinExistence type="inferred from homology"/>
<dbReference type="FunFam" id="1.10.630.10:FF:000007">
    <property type="entry name" value="Cytochrome P450 76C4"/>
    <property type="match status" value="1"/>
</dbReference>
<dbReference type="PRINTS" id="PR00385">
    <property type="entry name" value="P450"/>
</dbReference>
<dbReference type="STRING" id="542762.A0A4S4EJC0"/>
<dbReference type="InterPro" id="IPR001128">
    <property type="entry name" value="Cyt_P450"/>
</dbReference>
<keyword evidence="5 6" id="KW-0349">Heme</keyword>
<protein>
    <recommendedName>
        <fullName evidence="9">Geraniol 8-hydroxylase-like</fullName>
    </recommendedName>
</protein>
<dbReference type="Proteomes" id="UP000306102">
    <property type="component" value="Unassembled WGS sequence"/>
</dbReference>
<evidence type="ECO:0008006" key="9">
    <source>
        <dbReference type="Google" id="ProtNLM"/>
    </source>
</evidence>
<keyword evidence="3 6" id="KW-0560">Oxidoreductase</keyword>
<accession>A0A4S4EJC0</accession>
<dbReference type="InterPro" id="IPR017972">
    <property type="entry name" value="Cyt_P450_CS"/>
</dbReference>
<evidence type="ECO:0000256" key="4">
    <source>
        <dbReference type="ARBA" id="ARBA00023004"/>
    </source>
</evidence>
<dbReference type="Pfam" id="PF00067">
    <property type="entry name" value="p450"/>
    <property type="match status" value="1"/>
</dbReference>
<keyword evidence="8" id="KW-1185">Reference proteome</keyword>
<organism evidence="7 8">
    <name type="scientific">Camellia sinensis var. sinensis</name>
    <name type="common">China tea</name>
    <dbReference type="NCBI Taxonomy" id="542762"/>
    <lineage>
        <taxon>Eukaryota</taxon>
        <taxon>Viridiplantae</taxon>
        <taxon>Streptophyta</taxon>
        <taxon>Embryophyta</taxon>
        <taxon>Tracheophyta</taxon>
        <taxon>Spermatophyta</taxon>
        <taxon>Magnoliopsida</taxon>
        <taxon>eudicotyledons</taxon>
        <taxon>Gunneridae</taxon>
        <taxon>Pentapetalae</taxon>
        <taxon>asterids</taxon>
        <taxon>Ericales</taxon>
        <taxon>Theaceae</taxon>
        <taxon>Camellia</taxon>
    </lineage>
</organism>
<keyword evidence="6" id="KW-0503">Monooxygenase</keyword>
<feature type="binding site" description="axial binding residue" evidence="5">
    <location>
        <position position="442"/>
    </location>
    <ligand>
        <name>heme</name>
        <dbReference type="ChEBI" id="CHEBI:30413"/>
    </ligand>
    <ligandPart>
        <name>Fe</name>
        <dbReference type="ChEBI" id="CHEBI:18248"/>
    </ligandPart>
</feature>
<dbReference type="AlphaFoldDB" id="A0A4S4EJC0"/>
<comment type="cofactor">
    <cofactor evidence="5">
        <name>heme</name>
        <dbReference type="ChEBI" id="CHEBI:30413"/>
    </cofactor>
</comment>
<evidence type="ECO:0000313" key="8">
    <source>
        <dbReference type="Proteomes" id="UP000306102"/>
    </source>
</evidence>
<evidence type="ECO:0000256" key="1">
    <source>
        <dbReference type="ARBA" id="ARBA00010617"/>
    </source>
</evidence>
<dbReference type="PANTHER" id="PTHR47950">
    <property type="entry name" value="CYTOCHROME P450, FAMILY 76, SUBFAMILY C, POLYPEPTIDE 5-RELATED"/>
    <property type="match status" value="1"/>
</dbReference>
<dbReference type="PROSITE" id="PS00086">
    <property type="entry name" value="CYTOCHROME_P450"/>
    <property type="match status" value="1"/>
</dbReference>
<evidence type="ECO:0000256" key="2">
    <source>
        <dbReference type="ARBA" id="ARBA00022723"/>
    </source>
</evidence>
<evidence type="ECO:0000256" key="6">
    <source>
        <dbReference type="RuleBase" id="RU000461"/>
    </source>
</evidence>
<sequence>MDYLTLVLVISFVWACFHVFWFSSAGKKPGPALLPPGPNPFPIIGNILALGNRPHESLSNLSKIYGPVMYLMLGTIKTVVVSSPSIAKEVLQKHDHVCSSRTIPHTGHVFDHDKVSMVWMPVSSPWRSLRKIYKEHMFSTHCLDVGQGLRLKKVQELLDYVKLNCDNGQEVDIGKAAFTTTLNLLSTAFFSIDMTHHSSDSSQEFKGLVWAIMELAGKPNLADYFPLLRFIDPQGMHLQMKRCVQRLFDIFDGIINQRLHSRVSVSSPTTGDLLDVLLNLKKENGTQLSSSDIKHFLLDLFLAGTDTTSSTVEWAMAELLHKPEKLAKAQVELKEVIGKDGIIQESDISRFPYLQAVVKETLRLHPPGPLLIPHKAEADVEICGFLVPKNAQVLVNVWAIGRDSSIWLCPNSFEPERFLDLEVDMRGQDFELIPFGAGRRMCPGLLLGYRMVHFMLASLIHSFDWKLGGGMEPEDMDMSDKFGLTLQKAIPLKAIPIKM</sequence>
<dbReference type="EMBL" id="SDRB02003954">
    <property type="protein sequence ID" value="THG16643.1"/>
    <property type="molecule type" value="Genomic_DNA"/>
</dbReference>
<dbReference type="GO" id="GO:0004497">
    <property type="term" value="F:monooxygenase activity"/>
    <property type="evidence" value="ECO:0007669"/>
    <property type="project" value="UniProtKB-KW"/>
</dbReference>
<dbReference type="PANTHER" id="PTHR47950:SF44">
    <property type="entry name" value="CYTOCHROME P450, FAMILY 76, SUBFAMILY C, POLYPEPTIDE 5-RELATED"/>
    <property type="match status" value="1"/>
</dbReference>
<keyword evidence="4 5" id="KW-0408">Iron</keyword>
<dbReference type="Gene3D" id="1.10.630.10">
    <property type="entry name" value="Cytochrome P450"/>
    <property type="match status" value="1"/>
</dbReference>
<evidence type="ECO:0000256" key="3">
    <source>
        <dbReference type="ARBA" id="ARBA00023002"/>
    </source>
</evidence>
<dbReference type="GO" id="GO:0020037">
    <property type="term" value="F:heme binding"/>
    <property type="evidence" value="ECO:0007669"/>
    <property type="project" value="InterPro"/>
</dbReference>
<dbReference type="PRINTS" id="PR00463">
    <property type="entry name" value="EP450I"/>
</dbReference>
<comment type="similarity">
    <text evidence="1 6">Belongs to the cytochrome P450 family.</text>
</comment>
<dbReference type="SUPFAM" id="SSF48264">
    <property type="entry name" value="Cytochrome P450"/>
    <property type="match status" value="1"/>
</dbReference>
<reference evidence="7 8" key="1">
    <citation type="journal article" date="2018" name="Proc. Natl. Acad. Sci. U.S.A.">
        <title>Draft genome sequence of Camellia sinensis var. sinensis provides insights into the evolution of the tea genome and tea quality.</title>
        <authorList>
            <person name="Wei C."/>
            <person name="Yang H."/>
            <person name="Wang S."/>
            <person name="Zhao J."/>
            <person name="Liu C."/>
            <person name="Gao L."/>
            <person name="Xia E."/>
            <person name="Lu Y."/>
            <person name="Tai Y."/>
            <person name="She G."/>
            <person name="Sun J."/>
            <person name="Cao H."/>
            <person name="Tong W."/>
            <person name="Gao Q."/>
            <person name="Li Y."/>
            <person name="Deng W."/>
            <person name="Jiang X."/>
            <person name="Wang W."/>
            <person name="Chen Q."/>
            <person name="Zhang S."/>
            <person name="Li H."/>
            <person name="Wu J."/>
            <person name="Wang P."/>
            <person name="Li P."/>
            <person name="Shi C."/>
            <person name="Zheng F."/>
            <person name="Jian J."/>
            <person name="Huang B."/>
            <person name="Shan D."/>
            <person name="Shi M."/>
            <person name="Fang C."/>
            <person name="Yue Y."/>
            <person name="Li F."/>
            <person name="Li D."/>
            <person name="Wei S."/>
            <person name="Han B."/>
            <person name="Jiang C."/>
            <person name="Yin Y."/>
            <person name="Xia T."/>
            <person name="Zhang Z."/>
            <person name="Bennetzen J.L."/>
            <person name="Zhao S."/>
            <person name="Wan X."/>
        </authorList>
    </citation>
    <scope>NUCLEOTIDE SEQUENCE [LARGE SCALE GENOMIC DNA]</scope>
    <source>
        <strain evidence="8">cv. Shuchazao</strain>
        <tissue evidence="7">Leaf</tissue>
    </source>
</reference>